<dbReference type="Proteomes" id="UP000184406">
    <property type="component" value="Unassembled WGS sequence"/>
</dbReference>
<dbReference type="Gene3D" id="3.40.710.10">
    <property type="entry name" value="DD-peptidase/beta-lactamase superfamily"/>
    <property type="match status" value="1"/>
</dbReference>
<protein>
    <submittedName>
        <fullName evidence="2">CubicO group peptidase, beta-lactamase class C family</fullName>
    </submittedName>
</protein>
<dbReference type="EMBL" id="FQUX01000002">
    <property type="protein sequence ID" value="SHE99181.1"/>
    <property type="molecule type" value="Genomic_DNA"/>
</dbReference>
<proteinExistence type="predicted"/>
<evidence type="ECO:0000313" key="2">
    <source>
        <dbReference type="EMBL" id="SHE99181.1"/>
    </source>
</evidence>
<gene>
    <name evidence="2" type="ORF">SAMN03080594_102267</name>
</gene>
<dbReference type="PANTHER" id="PTHR43283">
    <property type="entry name" value="BETA-LACTAMASE-RELATED"/>
    <property type="match status" value="1"/>
</dbReference>
<dbReference type="PANTHER" id="PTHR43283:SF7">
    <property type="entry name" value="BETA-LACTAMASE-RELATED DOMAIN-CONTAINING PROTEIN"/>
    <property type="match status" value="1"/>
</dbReference>
<dbReference type="InterPro" id="IPR012338">
    <property type="entry name" value="Beta-lactam/transpept-like"/>
</dbReference>
<dbReference type="AlphaFoldDB" id="A0A1M4Y0B6"/>
<sequence>MRKLFKLILGIVGILIFITWLSNPQLFRIIWYQKPKVDTYKSFPLRVVNPSNDPFRFIHGYSESTNLDSLIVENGKGACVLFHDYFNKGDLLAFLVVRNDTLIYEKYKKGFNRSNISNTFSIGKSMISILIGKAIDIGHIQSVDQKVIKYLPEFKGLKGFDKLTIDNLLNMKSGLKFKRAGNGYISDIFSDEARLYYSNQLKRDLLKAEIDTVPGSRWQYSNLDPLILTWLLEKVTGQKVSAFFEKEIWKPIGAEFAASWGVDHATGLENSPSSFQCSAIDLAKIGRLLINQGMRDSTRILSSDWIDRSVKISQKNRMNISKGSQKATHQYFWWLPQEDFEGDFSAEGLRGQRLYVNPKQNIIIVQFANQGYGGYPYRTISHYFFENRH</sequence>
<dbReference type="RefSeq" id="WP_072861115.1">
    <property type="nucleotide sequence ID" value="NZ_FQUX01000002.1"/>
</dbReference>
<evidence type="ECO:0000259" key="1">
    <source>
        <dbReference type="Pfam" id="PF00144"/>
    </source>
</evidence>
<reference evidence="3" key="1">
    <citation type="submission" date="2016-11" db="EMBL/GenBank/DDBJ databases">
        <authorList>
            <person name="Varghese N."/>
            <person name="Submissions S."/>
        </authorList>
    </citation>
    <scope>NUCLEOTIDE SEQUENCE [LARGE SCALE GENOMIC DNA]</scope>
    <source>
        <strain evidence="3">DSM 17539</strain>
    </source>
</reference>
<feature type="domain" description="Beta-lactamase-related" evidence="1">
    <location>
        <begin position="93"/>
        <end position="373"/>
    </location>
</feature>
<dbReference type="Pfam" id="PF00144">
    <property type="entry name" value="Beta-lactamase"/>
    <property type="match status" value="1"/>
</dbReference>
<organism evidence="2 3">
    <name type="scientific">Arenibacter palladensis</name>
    <dbReference type="NCBI Taxonomy" id="237373"/>
    <lineage>
        <taxon>Bacteria</taxon>
        <taxon>Pseudomonadati</taxon>
        <taxon>Bacteroidota</taxon>
        <taxon>Flavobacteriia</taxon>
        <taxon>Flavobacteriales</taxon>
        <taxon>Flavobacteriaceae</taxon>
        <taxon>Arenibacter</taxon>
    </lineage>
</organism>
<accession>A0A1M4Y0B6</accession>
<dbReference type="InterPro" id="IPR050789">
    <property type="entry name" value="Diverse_Enzym_Activities"/>
</dbReference>
<dbReference type="InterPro" id="IPR001466">
    <property type="entry name" value="Beta-lactam-related"/>
</dbReference>
<dbReference type="SUPFAM" id="SSF56601">
    <property type="entry name" value="beta-lactamase/transpeptidase-like"/>
    <property type="match status" value="1"/>
</dbReference>
<name>A0A1M4Y0B6_9FLAO</name>
<keyword evidence="3" id="KW-1185">Reference proteome</keyword>
<evidence type="ECO:0000313" key="3">
    <source>
        <dbReference type="Proteomes" id="UP000184406"/>
    </source>
</evidence>
<dbReference type="OrthoDB" id="9773047at2"/>